<evidence type="ECO:0000313" key="2">
    <source>
        <dbReference type="Proteomes" id="UP001292094"/>
    </source>
</evidence>
<sequence>MRVPGVDPTNQPPAAAHLCRQVRGPINNDGVQVKSLLANQNLWLEEVGGVRSGNPGDGGDDRCLTHLVITTSLHLNHLVLYLPF</sequence>
<name>A0AAE1NLR4_9EUCA</name>
<protein>
    <submittedName>
        <fullName evidence="1">Uncharacterized protein</fullName>
    </submittedName>
</protein>
<dbReference type="EMBL" id="JAWZYT010005068">
    <property type="protein sequence ID" value="KAK4291731.1"/>
    <property type="molecule type" value="Genomic_DNA"/>
</dbReference>
<organism evidence="1 2">
    <name type="scientific">Petrolisthes manimaculis</name>
    <dbReference type="NCBI Taxonomy" id="1843537"/>
    <lineage>
        <taxon>Eukaryota</taxon>
        <taxon>Metazoa</taxon>
        <taxon>Ecdysozoa</taxon>
        <taxon>Arthropoda</taxon>
        <taxon>Crustacea</taxon>
        <taxon>Multicrustacea</taxon>
        <taxon>Malacostraca</taxon>
        <taxon>Eumalacostraca</taxon>
        <taxon>Eucarida</taxon>
        <taxon>Decapoda</taxon>
        <taxon>Pleocyemata</taxon>
        <taxon>Anomura</taxon>
        <taxon>Galatheoidea</taxon>
        <taxon>Porcellanidae</taxon>
        <taxon>Petrolisthes</taxon>
    </lineage>
</organism>
<comment type="caution">
    <text evidence="1">The sequence shown here is derived from an EMBL/GenBank/DDBJ whole genome shotgun (WGS) entry which is preliminary data.</text>
</comment>
<keyword evidence="2" id="KW-1185">Reference proteome</keyword>
<proteinExistence type="predicted"/>
<dbReference type="Proteomes" id="UP001292094">
    <property type="component" value="Unassembled WGS sequence"/>
</dbReference>
<evidence type="ECO:0000313" key="1">
    <source>
        <dbReference type="EMBL" id="KAK4291731.1"/>
    </source>
</evidence>
<dbReference type="AlphaFoldDB" id="A0AAE1NLR4"/>
<gene>
    <name evidence="1" type="ORF">Pmani_035468</name>
</gene>
<reference evidence="1" key="1">
    <citation type="submission" date="2023-11" db="EMBL/GenBank/DDBJ databases">
        <title>Genome assemblies of two species of porcelain crab, Petrolisthes cinctipes and Petrolisthes manimaculis (Anomura: Porcellanidae).</title>
        <authorList>
            <person name="Angst P."/>
        </authorList>
    </citation>
    <scope>NUCLEOTIDE SEQUENCE</scope>
    <source>
        <strain evidence="1">PB745_02</strain>
        <tissue evidence="1">Gill</tissue>
    </source>
</reference>
<accession>A0AAE1NLR4</accession>